<dbReference type="OrthoDB" id="442863at2759"/>
<dbReference type="InterPro" id="IPR055079">
    <property type="entry name" value="POP1_C"/>
</dbReference>
<dbReference type="Pfam" id="PF22770">
    <property type="entry name" value="POP1_C"/>
    <property type="match status" value="1"/>
</dbReference>
<proteinExistence type="predicted"/>
<protein>
    <submittedName>
        <fullName evidence="2">Ribonucleases P/MRP protein subunit POP1-like protein</fullName>
    </submittedName>
</protein>
<evidence type="ECO:0000259" key="1">
    <source>
        <dbReference type="Pfam" id="PF22770"/>
    </source>
</evidence>
<accession>A0A1Y3AS50</accession>
<name>A0A1Y3AS50_EURMA</name>
<reference evidence="2 3" key="1">
    <citation type="submission" date="2017-03" db="EMBL/GenBank/DDBJ databases">
        <title>Genome Survey of Euroglyphus maynei.</title>
        <authorList>
            <person name="Arlian L.G."/>
            <person name="Morgan M.S."/>
            <person name="Rider S.D."/>
        </authorList>
    </citation>
    <scope>NUCLEOTIDE SEQUENCE [LARGE SCALE GENOMIC DNA]</scope>
    <source>
        <strain evidence="2">Arlian Lab</strain>
        <tissue evidence="2">Whole body</tissue>
    </source>
</reference>
<sequence>MSHLVGGLRDLEVMTIDTETLLYPRIGYLDCMFNRKEKSNSTVQFNHFENKYIIRDQEILSILNTDHSLDKIANKIIDPENALIQIMVDYQRGMPNTDDKILAPKSLNLISKFMNDENNDENLLIKDDDDHEIIGIIEYGCFSMRMAHSRAIGIISLESLKKLWMINQNRKQQLYTLVRTKFNHLRLFLYFNFL</sequence>
<comment type="caution">
    <text evidence="2">The sequence shown here is derived from an EMBL/GenBank/DDBJ whole genome shotgun (WGS) entry which is preliminary data.</text>
</comment>
<evidence type="ECO:0000313" key="2">
    <source>
        <dbReference type="EMBL" id="OTF71261.1"/>
    </source>
</evidence>
<gene>
    <name evidence="2" type="ORF">BLA29_008796</name>
</gene>
<dbReference type="EMBL" id="MUJZ01061874">
    <property type="protein sequence ID" value="OTF71261.1"/>
    <property type="molecule type" value="Genomic_DNA"/>
</dbReference>
<evidence type="ECO:0000313" key="3">
    <source>
        <dbReference type="Proteomes" id="UP000194236"/>
    </source>
</evidence>
<dbReference type="Proteomes" id="UP000194236">
    <property type="component" value="Unassembled WGS sequence"/>
</dbReference>
<dbReference type="AlphaFoldDB" id="A0A1Y3AS50"/>
<feature type="domain" description="POP1 C-terminal" evidence="1">
    <location>
        <begin position="111"/>
        <end position="180"/>
    </location>
</feature>
<keyword evidence="3" id="KW-1185">Reference proteome</keyword>
<organism evidence="2 3">
    <name type="scientific">Euroglyphus maynei</name>
    <name type="common">Mayne's house dust mite</name>
    <dbReference type="NCBI Taxonomy" id="6958"/>
    <lineage>
        <taxon>Eukaryota</taxon>
        <taxon>Metazoa</taxon>
        <taxon>Ecdysozoa</taxon>
        <taxon>Arthropoda</taxon>
        <taxon>Chelicerata</taxon>
        <taxon>Arachnida</taxon>
        <taxon>Acari</taxon>
        <taxon>Acariformes</taxon>
        <taxon>Sarcoptiformes</taxon>
        <taxon>Astigmata</taxon>
        <taxon>Psoroptidia</taxon>
        <taxon>Analgoidea</taxon>
        <taxon>Pyroglyphidae</taxon>
        <taxon>Pyroglyphinae</taxon>
        <taxon>Euroglyphus</taxon>
    </lineage>
</organism>